<name>A0AA39KG98_ARMTA</name>
<dbReference type="InterPro" id="IPR002575">
    <property type="entry name" value="Aminoglycoside_PTrfase"/>
</dbReference>
<dbReference type="AlphaFoldDB" id="A0AA39KG98"/>
<organism evidence="2 3">
    <name type="scientific">Armillaria tabescens</name>
    <name type="common">Ringless honey mushroom</name>
    <name type="synonym">Agaricus tabescens</name>
    <dbReference type="NCBI Taxonomy" id="1929756"/>
    <lineage>
        <taxon>Eukaryota</taxon>
        <taxon>Fungi</taxon>
        <taxon>Dikarya</taxon>
        <taxon>Basidiomycota</taxon>
        <taxon>Agaricomycotina</taxon>
        <taxon>Agaricomycetes</taxon>
        <taxon>Agaricomycetidae</taxon>
        <taxon>Agaricales</taxon>
        <taxon>Marasmiineae</taxon>
        <taxon>Physalacriaceae</taxon>
        <taxon>Desarmillaria</taxon>
    </lineage>
</organism>
<dbReference type="InterPro" id="IPR011009">
    <property type="entry name" value="Kinase-like_dom_sf"/>
</dbReference>
<comment type="caution">
    <text evidence="2">The sequence shown here is derived from an EMBL/GenBank/DDBJ whole genome shotgun (WGS) entry which is preliminary data.</text>
</comment>
<protein>
    <recommendedName>
        <fullName evidence="1">Aminoglycoside phosphotransferase domain-containing protein</fullName>
    </recommendedName>
</protein>
<gene>
    <name evidence="2" type="ORF">EV420DRAFT_1643129</name>
</gene>
<dbReference type="Pfam" id="PF01636">
    <property type="entry name" value="APH"/>
    <property type="match status" value="1"/>
</dbReference>
<dbReference type="Gene3D" id="1.10.510.10">
    <property type="entry name" value="Transferase(Phosphotransferase) domain 1"/>
    <property type="match status" value="1"/>
</dbReference>
<evidence type="ECO:0000259" key="1">
    <source>
        <dbReference type="Pfam" id="PF01636"/>
    </source>
</evidence>
<accession>A0AA39KG98</accession>
<keyword evidence="3" id="KW-1185">Reference proteome</keyword>
<dbReference type="SUPFAM" id="SSF56112">
    <property type="entry name" value="Protein kinase-like (PK-like)"/>
    <property type="match status" value="1"/>
</dbReference>
<feature type="domain" description="Aminoglycoside phosphotransferase" evidence="1">
    <location>
        <begin position="174"/>
        <end position="233"/>
    </location>
</feature>
<evidence type="ECO:0000313" key="2">
    <source>
        <dbReference type="EMBL" id="KAK0458248.1"/>
    </source>
</evidence>
<sequence length="331" mass="38733">MTIRSIDLDQSYNLQYQAQDSAIFKPLTAKVLERFLPYTCSVVLLVTSPSRGRFILKLNDRRFGFRNSPRMKFGELPWSPSIENRLRHAVERIHTGDIPDWLELLEDDLHKREQLPDVYSWEDWMWKYLHGHTIPRFYGTVRLPISTSPLHPITAFVPGFAVEYIEGTNMDSLKPGIDLPLDEAEKISDQVMDAFRSVKNEMCVLHNDVHIGNVILRATDRSPVIIDFGYVMIRKPNMSDAEWMELARQCSDISSMRAVLADGKWRRKQTPRPMSDYLGKYRTPFHFNKYVEEMPEDYRLATFERIPDTDESGAREKGFEWRTRPGVRCRE</sequence>
<proteinExistence type="predicted"/>
<evidence type="ECO:0000313" key="3">
    <source>
        <dbReference type="Proteomes" id="UP001175211"/>
    </source>
</evidence>
<reference evidence="2" key="1">
    <citation type="submission" date="2023-06" db="EMBL/GenBank/DDBJ databases">
        <authorList>
            <consortium name="Lawrence Berkeley National Laboratory"/>
            <person name="Ahrendt S."/>
            <person name="Sahu N."/>
            <person name="Indic B."/>
            <person name="Wong-Bajracharya J."/>
            <person name="Merenyi Z."/>
            <person name="Ke H.-M."/>
            <person name="Monk M."/>
            <person name="Kocsube S."/>
            <person name="Drula E."/>
            <person name="Lipzen A."/>
            <person name="Balint B."/>
            <person name="Henrissat B."/>
            <person name="Andreopoulos B."/>
            <person name="Martin F.M."/>
            <person name="Harder C.B."/>
            <person name="Rigling D."/>
            <person name="Ford K.L."/>
            <person name="Foster G.D."/>
            <person name="Pangilinan J."/>
            <person name="Papanicolaou A."/>
            <person name="Barry K."/>
            <person name="LaButti K."/>
            <person name="Viragh M."/>
            <person name="Koriabine M."/>
            <person name="Yan M."/>
            <person name="Riley R."/>
            <person name="Champramary S."/>
            <person name="Plett K.L."/>
            <person name="Tsai I.J."/>
            <person name="Slot J."/>
            <person name="Sipos G."/>
            <person name="Plett J."/>
            <person name="Nagy L.G."/>
            <person name="Grigoriev I.V."/>
        </authorList>
    </citation>
    <scope>NUCLEOTIDE SEQUENCE</scope>
    <source>
        <strain evidence="2">CCBAS 213</strain>
    </source>
</reference>
<dbReference type="Proteomes" id="UP001175211">
    <property type="component" value="Unassembled WGS sequence"/>
</dbReference>
<dbReference type="GeneID" id="85361006"/>
<dbReference type="RefSeq" id="XP_060330536.1">
    <property type="nucleotide sequence ID" value="XM_060477458.1"/>
</dbReference>
<dbReference type="EMBL" id="JAUEPS010000018">
    <property type="protein sequence ID" value="KAK0458248.1"/>
    <property type="molecule type" value="Genomic_DNA"/>
</dbReference>